<comment type="subcellular location">
    <subcellularLocation>
        <location evidence="6">Cytoplasm</location>
    </subcellularLocation>
</comment>
<protein>
    <recommendedName>
        <fullName evidence="6">Phosphoribosylformylglycinamidine synthase subunit PurS</fullName>
        <shortName evidence="6">FGAM synthase</shortName>
        <ecNumber evidence="6">6.3.5.3</ecNumber>
    </recommendedName>
    <alternativeName>
        <fullName evidence="6">Formylglycinamide ribonucleotide amidotransferase subunit III</fullName>
        <shortName evidence="6">FGAR amidotransferase III</shortName>
        <shortName evidence="6">FGAR-AT III</shortName>
    </alternativeName>
    <alternativeName>
        <fullName evidence="6">Phosphoribosylformylglycinamidine synthase subunit III</fullName>
    </alternativeName>
</protein>
<keyword evidence="8" id="KW-1185">Reference proteome</keyword>
<comment type="function">
    <text evidence="6">Part of the phosphoribosylformylglycinamidine synthase complex involved in the purines biosynthetic pathway. Catalyzes the ATP-dependent conversion of formylglycinamide ribonucleotide (FGAR) and glutamine to yield formylglycinamidine ribonucleotide (FGAM) and glutamate. The FGAM synthase complex is composed of three subunits. PurQ produces an ammonia molecule by converting glutamine to glutamate. PurL transfers the ammonia molecule to FGAR to form FGAM in an ATP-dependent manner. PurS interacts with PurQ and PurL and is thought to assist in the transfer of the ammonia molecule from PurQ to PurL.</text>
</comment>
<dbReference type="Proteomes" id="UP000266273">
    <property type="component" value="Unassembled WGS sequence"/>
</dbReference>
<comment type="catalytic activity">
    <reaction evidence="6">
        <text>N(2)-formyl-N(1)-(5-phospho-beta-D-ribosyl)glycinamide + L-glutamine + ATP + H2O = 2-formamido-N(1)-(5-O-phospho-beta-D-ribosyl)acetamidine + L-glutamate + ADP + phosphate + H(+)</text>
        <dbReference type="Rhea" id="RHEA:17129"/>
        <dbReference type="ChEBI" id="CHEBI:15377"/>
        <dbReference type="ChEBI" id="CHEBI:15378"/>
        <dbReference type="ChEBI" id="CHEBI:29985"/>
        <dbReference type="ChEBI" id="CHEBI:30616"/>
        <dbReference type="ChEBI" id="CHEBI:43474"/>
        <dbReference type="ChEBI" id="CHEBI:58359"/>
        <dbReference type="ChEBI" id="CHEBI:147286"/>
        <dbReference type="ChEBI" id="CHEBI:147287"/>
        <dbReference type="ChEBI" id="CHEBI:456216"/>
        <dbReference type="EC" id="6.3.5.3"/>
    </reaction>
</comment>
<organism evidence="7 8">
    <name type="scientific">Dichotomicrobium thermohalophilum</name>
    <dbReference type="NCBI Taxonomy" id="933063"/>
    <lineage>
        <taxon>Bacteria</taxon>
        <taxon>Pseudomonadati</taxon>
        <taxon>Pseudomonadota</taxon>
        <taxon>Alphaproteobacteria</taxon>
        <taxon>Hyphomicrobiales</taxon>
        <taxon>Hyphomicrobiaceae</taxon>
        <taxon>Dichotomicrobium</taxon>
    </lineage>
</organism>
<dbReference type="EMBL" id="QXDF01000001">
    <property type="protein sequence ID" value="RIA55108.1"/>
    <property type="molecule type" value="Genomic_DNA"/>
</dbReference>
<accession>A0A397Q224</accession>
<keyword evidence="1 6" id="KW-0963">Cytoplasm</keyword>
<evidence type="ECO:0000256" key="3">
    <source>
        <dbReference type="ARBA" id="ARBA00022741"/>
    </source>
</evidence>
<comment type="pathway">
    <text evidence="6">Purine metabolism; IMP biosynthesis via de novo pathway; 5-amino-1-(5-phospho-D-ribosyl)imidazole from N(2)-formyl-N(1)-(5-phospho-D-ribosyl)glycinamide: step 1/2.</text>
</comment>
<evidence type="ECO:0000313" key="7">
    <source>
        <dbReference type="EMBL" id="RIA55108.1"/>
    </source>
</evidence>
<evidence type="ECO:0000256" key="5">
    <source>
        <dbReference type="ARBA" id="ARBA00022840"/>
    </source>
</evidence>
<gene>
    <name evidence="6" type="primary">purS</name>
    <name evidence="7" type="ORF">BXY53_0161</name>
</gene>
<dbReference type="NCBIfam" id="NF004630">
    <property type="entry name" value="PRK05974.1"/>
    <property type="match status" value="1"/>
</dbReference>
<proteinExistence type="inferred from homology"/>
<dbReference type="InterPro" id="IPR003850">
    <property type="entry name" value="PurS"/>
</dbReference>
<reference evidence="7 8" key="1">
    <citation type="submission" date="2018-08" db="EMBL/GenBank/DDBJ databases">
        <title>Genomic Encyclopedia of Archaeal and Bacterial Type Strains, Phase II (KMG-II): from individual species to whole genera.</title>
        <authorList>
            <person name="Goeker M."/>
        </authorList>
    </citation>
    <scope>NUCLEOTIDE SEQUENCE [LARGE SCALE GENOMIC DNA]</scope>
    <source>
        <strain evidence="7 8">DSM 5002</strain>
    </source>
</reference>
<evidence type="ECO:0000256" key="1">
    <source>
        <dbReference type="ARBA" id="ARBA00022490"/>
    </source>
</evidence>
<dbReference type="InterPro" id="IPR036604">
    <property type="entry name" value="PurS-like_sf"/>
</dbReference>
<dbReference type="SUPFAM" id="SSF82697">
    <property type="entry name" value="PurS-like"/>
    <property type="match status" value="1"/>
</dbReference>
<evidence type="ECO:0000313" key="8">
    <source>
        <dbReference type="Proteomes" id="UP000266273"/>
    </source>
</evidence>
<comment type="similarity">
    <text evidence="6">Belongs to the PurS family.</text>
</comment>
<name>A0A397Q224_9HYPH</name>
<keyword evidence="3 6" id="KW-0547">Nucleotide-binding</keyword>
<dbReference type="NCBIfam" id="TIGR00302">
    <property type="entry name" value="phosphoribosylformylglycinamidine synthase subunit PurS"/>
    <property type="match status" value="1"/>
</dbReference>
<comment type="subunit">
    <text evidence="6">Part of the FGAM synthase complex composed of 1 PurL, 1 PurQ and 2 PurS subunits.</text>
</comment>
<evidence type="ECO:0000256" key="4">
    <source>
        <dbReference type="ARBA" id="ARBA00022755"/>
    </source>
</evidence>
<comment type="caution">
    <text evidence="7">The sequence shown here is derived from an EMBL/GenBank/DDBJ whole genome shotgun (WGS) entry which is preliminary data.</text>
</comment>
<evidence type="ECO:0000256" key="6">
    <source>
        <dbReference type="HAMAP-Rule" id="MF_01926"/>
    </source>
</evidence>
<dbReference type="GO" id="GO:0004642">
    <property type="term" value="F:phosphoribosylformylglycinamidine synthase activity"/>
    <property type="evidence" value="ECO:0007669"/>
    <property type="project" value="UniProtKB-UniRule"/>
</dbReference>
<dbReference type="Gene3D" id="3.30.1280.10">
    <property type="entry name" value="Phosphoribosylformylglycinamidine synthase subunit PurS"/>
    <property type="match status" value="1"/>
</dbReference>
<sequence length="83" mass="9187">MAMTARIWVTLKSGVLDPQGKAIAGALDSLGFSGVEDVRQGKYLEVKLDAPDEAQARQDVERMCEELLANTVIETYRFELEQA</sequence>
<dbReference type="PANTHER" id="PTHR34696:SF1">
    <property type="entry name" value="PHOSPHORIBOSYLFORMYLGLYCINAMIDINE SYNTHASE SUBUNIT PURS"/>
    <property type="match status" value="1"/>
</dbReference>
<keyword evidence="5 6" id="KW-0067">ATP-binding</keyword>
<dbReference type="UniPathway" id="UPA00074">
    <property type="reaction ID" value="UER00128"/>
</dbReference>
<dbReference type="PANTHER" id="PTHR34696">
    <property type="entry name" value="PHOSPHORIBOSYLFORMYLGLYCINAMIDINE SYNTHASE SUBUNIT PURS"/>
    <property type="match status" value="1"/>
</dbReference>
<dbReference type="AlphaFoldDB" id="A0A397Q224"/>
<dbReference type="GO" id="GO:0006189">
    <property type="term" value="P:'de novo' IMP biosynthetic process"/>
    <property type="evidence" value="ECO:0007669"/>
    <property type="project" value="UniProtKB-UniRule"/>
</dbReference>
<keyword evidence="2 6" id="KW-0436">Ligase</keyword>
<dbReference type="Pfam" id="PF02700">
    <property type="entry name" value="PurS"/>
    <property type="match status" value="1"/>
</dbReference>
<dbReference type="HAMAP" id="MF_01926">
    <property type="entry name" value="PurS"/>
    <property type="match status" value="1"/>
</dbReference>
<dbReference type="GO" id="GO:0005737">
    <property type="term" value="C:cytoplasm"/>
    <property type="evidence" value="ECO:0007669"/>
    <property type="project" value="UniProtKB-SubCell"/>
</dbReference>
<dbReference type="EC" id="6.3.5.3" evidence="6"/>
<evidence type="ECO:0000256" key="2">
    <source>
        <dbReference type="ARBA" id="ARBA00022598"/>
    </source>
</evidence>
<keyword evidence="4 6" id="KW-0658">Purine biosynthesis</keyword>
<dbReference type="GO" id="GO:0005524">
    <property type="term" value="F:ATP binding"/>
    <property type="evidence" value="ECO:0007669"/>
    <property type="project" value="UniProtKB-UniRule"/>
</dbReference>